<reference evidence="2" key="1">
    <citation type="submission" date="2020-03" db="EMBL/GenBank/DDBJ databases">
        <authorList>
            <person name="Chebbi M.A."/>
            <person name="Drezen J.M."/>
        </authorList>
    </citation>
    <scope>NUCLEOTIDE SEQUENCE</scope>
    <source>
        <tissue evidence="2">Whole body</tissue>
    </source>
</reference>
<evidence type="ECO:0000313" key="3">
    <source>
        <dbReference type="Proteomes" id="UP000729913"/>
    </source>
</evidence>
<organism evidence="2 3">
    <name type="scientific">Cotesia typhae</name>
    <dbReference type="NCBI Taxonomy" id="2053667"/>
    <lineage>
        <taxon>Eukaryota</taxon>
        <taxon>Metazoa</taxon>
        <taxon>Ecdysozoa</taxon>
        <taxon>Arthropoda</taxon>
        <taxon>Hexapoda</taxon>
        <taxon>Insecta</taxon>
        <taxon>Pterygota</taxon>
        <taxon>Neoptera</taxon>
        <taxon>Endopterygota</taxon>
        <taxon>Hymenoptera</taxon>
        <taxon>Apocrita</taxon>
        <taxon>Ichneumonoidea</taxon>
        <taxon>Braconidae</taxon>
        <taxon>Microgastrinae</taxon>
        <taxon>Cotesia</taxon>
    </lineage>
</organism>
<keyword evidence="1" id="KW-0732">Signal</keyword>
<dbReference type="Pfam" id="PF01161">
    <property type="entry name" value="PBP"/>
    <property type="match status" value="1"/>
</dbReference>
<evidence type="ECO:0000256" key="1">
    <source>
        <dbReference type="SAM" id="SignalP"/>
    </source>
</evidence>
<sequence>MIKLLTIAIGVIGVVTGDVNSAFRDAEIVPDLLDTPPADELEVIYSGEKKIFLGEKLTPTEAKDPPEIHYKHDEGTFYTLIMSDPDIPSRINPTIPEFFHWTVVNIPEDKLSQGEVVVGYLGPGPPKDSGFHRYIIVVYKQPGKLTFDEQRISETEAIGRPNRSMMKFADKYQLGAPIAGKLH</sequence>
<evidence type="ECO:0000313" key="2">
    <source>
        <dbReference type="EMBL" id="KAG8033935.1"/>
    </source>
</evidence>
<dbReference type="Proteomes" id="UP000729913">
    <property type="component" value="Unassembled WGS sequence"/>
</dbReference>
<dbReference type="InterPro" id="IPR008914">
    <property type="entry name" value="PEBP"/>
</dbReference>
<feature type="chain" id="PRO_5035189046" evidence="1">
    <location>
        <begin position="18"/>
        <end position="183"/>
    </location>
</feature>
<dbReference type="EMBL" id="JAAOIC020000072">
    <property type="protein sequence ID" value="KAG8033935.1"/>
    <property type="molecule type" value="Genomic_DNA"/>
</dbReference>
<proteinExistence type="predicted"/>
<comment type="caution">
    <text evidence="2">The sequence shown here is derived from an EMBL/GenBank/DDBJ whole genome shotgun (WGS) entry which is preliminary data.</text>
</comment>
<accession>A0A8J5QKR6</accession>
<gene>
    <name evidence="2" type="ORF">G9C98_008416</name>
</gene>
<dbReference type="OrthoDB" id="2506647at2759"/>
<protein>
    <submittedName>
        <fullName evidence="2">Uncharacterized protein</fullName>
    </submittedName>
</protein>
<reference evidence="2" key="2">
    <citation type="submission" date="2021-04" db="EMBL/GenBank/DDBJ databases">
        <title>Genome-wide patterns of bracovirus chromosomal integration into multiple host tissues during parasitism.</title>
        <authorList>
            <person name="Chebbi M.A.C."/>
        </authorList>
    </citation>
    <scope>NUCLEOTIDE SEQUENCE</scope>
    <source>
        <tissue evidence="2">Whole body</tissue>
    </source>
</reference>
<keyword evidence="3" id="KW-1185">Reference proteome</keyword>
<dbReference type="PANTHER" id="PTHR11362:SF82">
    <property type="entry name" value="PHOSPHATIDYLETHANOLAMINE-BINDING PROTEIN 4"/>
    <property type="match status" value="1"/>
</dbReference>
<dbReference type="PANTHER" id="PTHR11362">
    <property type="entry name" value="PHOSPHATIDYLETHANOLAMINE-BINDING PROTEIN"/>
    <property type="match status" value="1"/>
</dbReference>
<dbReference type="AlphaFoldDB" id="A0A8J5QKR6"/>
<feature type="signal peptide" evidence="1">
    <location>
        <begin position="1"/>
        <end position="17"/>
    </location>
</feature>
<name>A0A8J5QKR6_9HYME</name>
<dbReference type="CDD" id="cd00866">
    <property type="entry name" value="PEBP_euk"/>
    <property type="match status" value="1"/>
</dbReference>
<dbReference type="InterPro" id="IPR035810">
    <property type="entry name" value="PEBP_euk"/>
</dbReference>